<proteinExistence type="predicted"/>
<protein>
    <recommendedName>
        <fullName evidence="2">Coilin N-terminal domain-containing protein</fullName>
    </recommendedName>
</protein>
<evidence type="ECO:0000313" key="3">
    <source>
        <dbReference type="EnsemblMetazoa" id="SCAU001728-PB"/>
    </source>
</evidence>
<gene>
    <name evidence="3" type="primary">106085311</name>
</gene>
<evidence type="ECO:0000259" key="2">
    <source>
        <dbReference type="Pfam" id="PF15862"/>
    </source>
</evidence>
<dbReference type="InterPro" id="IPR031722">
    <property type="entry name" value="Coilin_N"/>
</dbReference>
<dbReference type="OrthoDB" id="74813at2759"/>
<keyword evidence="4" id="KW-1185">Reference proteome</keyword>
<reference evidence="3" key="1">
    <citation type="submission" date="2020-05" db="UniProtKB">
        <authorList>
            <consortium name="EnsemblMetazoa"/>
        </authorList>
    </citation>
    <scope>IDENTIFICATION</scope>
    <source>
        <strain evidence="3">USDA</strain>
    </source>
</reference>
<evidence type="ECO:0000313" key="4">
    <source>
        <dbReference type="Proteomes" id="UP000095300"/>
    </source>
</evidence>
<evidence type="ECO:0000256" key="1">
    <source>
        <dbReference type="SAM" id="MobiDB-lite"/>
    </source>
</evidence>
<dbReference type="Pfam" id="PF15862">
    <property type="entry name" value="Coilin_N"/>
    <property type="match status" value="1"/>
</dbReference>
<dbReference type="Proteomes" id="UP000095300">
    <property type="component" value="Unassembled WGS sequence"/>
</dbReference>
<feature type="region of interest" description="Disordered" evidence="1">
    <location>
        <begin position="80"/>
        <end position="100"/>
    </location>
</feature>
<dbReference type="VEuPathDB" id="VectorBase:SCAU001728"/>
<accession>A0A1I8NSV8</accession>
<feature type="domain" description="Coilin N-terminal" evidence="2">
    <location>
        <begin position="8"/>
        <end position="143"/>
    </location>
</feature>
<dbReference type="AlphaFoldDB" id="A0A1I8NSV8"/>
<feature type="compositionally biased region" description="Polar residues" evidence="1">
    <location>
        <begin position="258"/>
        <end position="286"/>
    </location>
</feature>
<feature type="region of interest" description="Disordered" evidence="1">
    <location>
        <begin position="224"/>
        <end position="316"/>
    </location>
</feature>
<feature type="compositionally biased region" description="Basic residues" evidence="1">
    <location>
        <begin position="84"/>
        <end position="93"/>
    </location>
</feature>
<sequence>MSKFGVKIDLSAFFEDERKMVLVMVDVEMWKTVSDLQKRVETLFDIEAKFLHDGCFLPPEETIEILKFCKDLKAFAPKESNNQRKARKNKAKREHYPEDGEAQVAESFKHVEVEPNEMMKKKRKYHSLGCDLTSSTPNNSSKRIKNSFSAINATIRHDGKKQGNKSSEITSTSGENMLPILPVESVDKTTKTKKNKKPNGEYPYLVLQHEEEQDRQSNAEHHINTIKPEDILNNSSNLKTIKQKKTHPERKTRDNRETSNNTTESCDNNTAHQKLDSHNGNTMNNSKRNHKYSKKPDENSKLSIPPPRLSGLPSSTFINDSRNLQKEKRASNNPFRKNCSHLKHIHFNETGEISTTITNGNADITTKEECPKSTVIVKYHCQLENTDPKKPRIFEISQTAVKEKRDANQIKSLIEIKENILINPLQPLKSAELVLTPTGDNDNEAESMTAVSSNNDETVEIPSADGNIVQDDEETEKNALDSSNISEKSVNALQANESKTANNTTVADKSLAATQIEDLDASNNHASNNTSVEMKDDMESSIQSVDCVDLSIDIDEDNETSNRNQTTTSIQDISISDTSDVEEVIDLNETDDHNNTSTPNISRRLSNSVKVSKIIGMCKDTTDMPILGDIMIFKVPFTNRQGNPDCTKFMAAKVERIQQRTKSLKLLILDGHSELFYISEKYFDRYMENSQCEQKYLQIKLSEMIQPRILPKNKMPLL</sequence>
<feature type="compositionally biased region" description="Polar residues" evidence="1">
    <location>
        <begin position="164"/>
        <end position="175"/>
    </location>
</feature>
<feature type="region of interest" description="Disordered" evidence="1">
    <location>
        <begin position="436"/>
        <end position="486"/>
    </location>
</feature>
<organism evidence="3 4">
    <name type="scientific">Stomoxys calcitrans</name>
    <name type="common">Stable fly</name>
    <name type="synonym">Conops calcitrans</name>
    <dbReference type="NCBI Taxonomy" id="35570"/>
    <lineage>
        <taxon>Eukaryota</taxon>
        <taxon>Metazoa</taxon>
        <taxon>Ecdysozoa</taxon>
        <taxon>Arthropoda</taxon>
        <taxon>Hexapoda</taxon>
        <taxon>Insecta</taxon>
        <taxon>Pterygota</taxon>
        <taxon>Neoptera</taxon>
        <taxon>Endopterygota</taxon>
        <taxon>Diptera</taxon>
        <taxon>Brachycera</taxon>
        <taxon>Muscomorpha</taxon>
        <taxon>Muscoidea</taxon>
        <taxon>Muscidae</taxon>
        <taxon>Stomoxys</taxon>
    </lineage>
</organism>
<dbReference type="EnsemblMetazoa" id="SCAU001728-RB">
    <property type="protein sequence ID" value="SCAU001728-PB"/>
    <property type="gene ID" value="SCAU001728"/>
</dbReference>
<name>A0A1I8NSV8_STOCA</name>
<feature type="region of interest" description="Disordered" evidence="1">
    <location>
        <begin position="154"/>
        <end position="201"/>
    </location>
</feature>